<reference evidence="1 2" key="1">
    <citation type="journal article" date="2021" name="Hortic Res">
        <title>High-quality reference genome and annotation aids understanding of berry development for evergreen blueberry (Vaccinium darrowii).</title>
        <authorList>
            <person name="Yu J."/>
            <person name="Hulse-Kemp A.M."/>
            <person name="Babiker E."/>
            <person name="Staton M."/>
        </authorList>
    </citation>
    <scope>NUCLEOTIDE SEQUENCE [LARGE SCALE GENOMIC DNA]</scope>
    <source>
        <strain evidence="2">cv. NJ 8807/NJ 8810</strain>
        <tissue evidence="1">Young leaf</tissue>
    </source>
</reference>
<comment type="caution">
    <text evidence="1">The sequence shown here is derived from an EMBL/GenBank/DDBJ whole genome shotgun (WGS) entry which is preliminary data.</text>
</comment>
<name>A0ACB7XW52_9ERIC</name>
<protein>
    <submittedName>
        <fullName evidence="1">Uncharacterized protein</fullName>
    </submittedName>
</protein>
<organism evidence="1 2">
    <name type="scientific">Vaccinium darrowii</name>
    <dbReference type="NCBI Taxonomy" id="229202"/>
    <lineage>
        <taxon>Eukaryota</taxon>
        <taxon>Viridiplantae</taxon>
        <taxon>Streptophyta</taxon>
        <taxon>Embryophyta</taxon>
        <taxon>Tracheophyta</taxon>
        <taxon>Spermatophyta</taxon>
        <taxon>Magnoliopsida</taxon>
        <taxon>eudicotyledons</taxon>
        <taxon>Gunneridae</taxon>
        <taxon>Pentapetalae</taxon>
        <taxon>asterids</taxon>
        <taxon>Ericales</taxon>
        <taxon>Ericaceae</taxon>
        <taxon>Vaccinioideae</taxon>
        <taxon>Vaccinieae</taxon>
        <taxon>Vaccinium</taxon>
    </lineage>
</organism>
<keyword evidence="2" id="KW-1185">Reference proteome</keyword>
<dbReference type="Proteomes" id="UP000828048">
    <property type="component" value="Chromosome 5"/>
</dbReference>
<accession>A0ACB7XW52</accession>
<evidence type="ECO:0000313" key="1">
    <source>
        <dbReference type="EMBL" id="KAH7845316.1"/>
    </source>
</evidence>
<dbReference type="EMBL" id="CM037155">
    <property type="protein sequence ID" value="KAH7845316.1"/>
    <property type="molecule type" value="Genomic_DNA"/>
</dbReference>
<proteinExistence type="predicted"/>
<gene>
    <name evidence="1" type="ORF">Vadar_000581</name>
</gene>
<sequence length="327" mass="38499">MPDQTLRPLGNFKPSLWGDRFCSFTLDNQLFEKYSKEVEVLKEEVNDMLVVNDAGGYKSAPEKMVLIDALERLGVSYLFEKEIEENLEDMFKNFEDYSHVFHDDLFMVSLHFRVFRQRGYNLSSSVFKKFTNDNGEFKETISNDVRGMLSLYEATYLRIHGEDILEEAFRFTKAGLESLKPYLSPDLGDHVAHALYQPLHRDVSRIQARYYISFYENDPSRNEKVLRLAKIDFNRLQMLHNEELCHLFRWRKELNIMPHIPYARNRAVECYCFGLACFFEPKYSLARLIHAMSNIVISALDDTYDSYGTYDELKLFTNALMRSCFDN</sequence>
<evidence type="ECO:0000313" key="2">
    <source>
        <dbReference type="Proteomes" id="UP000828048"/>
    </source>
</evidence>